<name>D4DT94_NEIEG</name>
<evidence type="ECO:0000313" key="1">
    <source>
        <dbReference type="EMBL" id="EFE48942.1"/>
    </source>
</evidence>
<organism evidence="1 2">
    <name type="scientific">Neisseria elongata subsp. glycolytica ATCC 29315</name>
    <dbReference type="NCBI Taxonomy" id="546263"/>
    <lineage>
        <taxon>Bacteria</taxon>
        <taxon>Pseudomonadati</taxon>
        <taxon>Pseudomonadota</taxon>
        <taxon>Betaproteobacteria</taxon>
        <taxon>Neisseriales</taxon>
        <taxon>Neisseriaceae</taxon>
        <taxon>Neisseria</taxon>
    </lineage>
</organism>
<evidence type="ECO:0000313" key="2">
    <source>
        <dbReference type="Proteomes" id="UP000005536"/>
    </source>
</evidence>
<dbReference type="EMBL" id="ADBF01000230">
    <property type="protein sequence ID" value="EFE48942.1"/>
    <property type="molecule type" value="Genomic_DNA"/>
</dbReference>
<proteinExistence type="predicted"/>
<protein>
    <submittedName>
        <fullName evidence="1">Uncharacterized protein</fullName>
    </submittedName>
</protein>
<comment type="caution">
    <text evidence="1">The sequence shown here is derived from an EMBL/GenBank/DDBJ whole genome shotgun (WGS) entry which is preliminary data.</text>
</comment>
<reference evidence="1 2" key="1">
    <citation type="submission" date="2010-02" db="EMBL/GenBank/DDBJ databases">
        <authorList>
            <person name="Weinstock G."/>
            <person name="Sodergren E."/>
            <person name="Clifton S."/>
            <person name="Fulton L."/>
            <person name="Fulton B."/>
            <person name="Courtney L."/>
            <person name="Fronick C."/>
            <person name="Harrison M."/>
            <person name="Strong C."/>
            <person name="Farmer C."/>
            <person name="Delahaunty K."/>
            <person name="Markovic C."/>
            <person name="Hall O."/>
            <person name="Minx P."/>
            <person name="Tomlinson C."/>
            <person name="Mitreva M."/>
            <person name="Nelson J."/>
            <person name="Hou S."/>
            <person name="Wollam A."/>
            <person name="Pepin K.H."/>
            <person name="Johnson M."/>
            <person name="Bhonagiri V."/>
            <person name="Zhang X."/>
            <person name="Suruliraj S."/>
            <person name="Warren W."/>
            <person name="Chinwalla A."/>
            <person name="Mardis E.R."/>
            <person name="Wilson R.K."/>
        </authorList>
    </citation>
    <scope>NUCLEOTIDE SEQUENCE [LARGE SCALE GENOMIC DNA]</scope>
    <source>
        <strain evidence="1 2">ATCC 29315</strain>
    </source>
</reference>
<sequence>MAYRRTVACRFAKRISASAVKIRMVMKILYLRLIRGNQILFMTNNALYVFERGILCLPA</sequence>
<accession>D4DT94</accession>
<dbReference type="Proteomes" id="UP000005536">
    <property type="component" value="Unassembled WGS sequence"/>
</dbReference>
<dbReference type="AlphaFoldDB" id="D4DT94"/>
<gene>
    <name evidence="1" type="ORF">NEIELOOT_02296</name>
</gene>